<evidence type="ECO:0000313" key="1">
    <source>
        <dbReference type="EMBL" id="GMF02368.1"/>
    </source>
</evidence>
<organism evidence="1 2">
    <name type="scientific">Ambrosiozyma monospora</name>
    <name type="common">Yeast</name>
    <name type="synonym">Endomycopsis monosporus</name>
    <dbReference type="NCBI Taxonomy" id="43982"/>
    <lineage>
        <taxon>Eukaryota</taxon>
        <taxon>Fungi</taxon>
        <taxon>Dikarya</taxon>
        <taxon>Ascomycota</taxon>
        <taxon>Saccharomycotina</taxon>
        <taxon>Pichiomycetes</taxon>
        <taxon>Pichiales</taxon>
        <taxon>Pichiaceae</taxon>
        <taxon>Ambrosiozyma</taxon>
    </lineage>
</organism>
<comment type="caution">
    <text evidence="1">The sequence shown here is derived from an EMBL/GenBank/DDBJ whole genome shotgun (WGS) entry which is preliminary data.</text>
</comment>
<dbReference type="EMBL" id="BSXS01012449">
    <property type="protein sequence ID" value="GMF02368.1"/>
    <property type="molecule type" value="Genomic_DNA"/>
</dbReference>
<proteinExistence type="predicted"/>
<gene>
    <name evidence="1" type="ORF">Amon02_001144000</name>
</gene>
<keyword evidence="2" id="KW-1185">Reference proteome</keyword>
<dbReference type="Proteomes" id="UP001165064">
    <property type="component" value="Unassembled WGS sequence"/>
</dbReference>
<evidence type="ECO:0000313" key="2">
    <source>
        <dbReference type="Proteomes" id="UP001165064"/>
    </source>
</evidence>
<sequence>MSRLPLKSRYLQLMKTSTITSQCLRTIIQSLPTAEKLYNKPQYRSNHTISSKTGASQIPKKSFQDIFTPNTASTENVGVEEKKTIEVSTPNDNIEPQNSLIPHANTRIQNSSYYSNYQDVIENHDKTYLLRSASLQDFILSLAPEETTSSDKPSVIPREIKCKTMDGLKDVESAITLLMHCIKMAIDPSYTNEYATNCLNLFAEELDLIPMNLSTHRYKECVFSELEIQKILESSKVQMASTLLKYKLNEEYRWSIVNECRDDHIFGWINSLFADNLGDALYHLSSSKDKIPEIIIYDFLLRKPQNEMEFKTLLWKLYQ</sequence>
<protein>
    <submittedName>
        <fullName evidence="1">Unnamed protein product</fullName>
    </submittedName>
</protein>
<reference evidence="1" key="1">
    <citation type="submission" date="2023-04" db="EMBL/GenBank/DDBJ databases">
        <title>Ambrosiozyma monospora NBRC 10751.</title>
        <authorList>
            <person name="Ichikawa N."/>
            <person name="Sato H."/>
            <person name="Tonouchi N."/>
        </authorList>
    </citation>
    <scope>NUCLEOTIDE SEQUENCE</scope>
    <source>
        <strain evidence="1">NBRC 10751</strain>
    </source>
</reference>
<accession>A0ACB5U6D8</accession>
<name>A0ACB5U6D8_AMBMO</name>